<name>S7WT89_ACIJU</name>
<dbReference type="RefSeq" id="WP_004913752.1">
    <property type="nucleotide sequence ID" value="NZ_ASYZ01000058.1"/>
</dbReference>
<protein>
    <submittedName>
        <fullName evidence="2">Uncharacterized protein</fullName>
    </submittedName>
</protein>
<keyword evidence="1" id="KW-1133">Transmembrane helix</keyword>
<evidence type="ECO:0000256" key="1">
    <source>
        <dbReference type="SAM" id="Phobius"/>
    </source>
</evidence>
<dbReference type="AlphaFoldDB" id="S7WT89"/>
<accession>S7WT89</accession>
<organism evidence="2 3">
    <name type="scientific">Acinetobacter junii CIP 107470 = MTCC 11364</name>
    <dbReference type="NCBI Taxonomy" id="1217666"/>
    <lineage>
        <taxon>Bacteria</taxon>
        <taxon>Pseudomonadati</taxon>
        <taxon>Pseudomonadota</taxon>
        <taxon>Gammaproteobacteria</taxon>
        <taxon>Moraxellales</taxon>
        <taxon>Moraxellaceae</taxon>
        <taxon>Acinetobacter</taxon>
    </lineage>
</organism>
<dbReference type="Proteomes" id="UP000018420">
    <property type="component" value="Unassembled WGS sequence"/>
</dbReference>
<dbReference type="EMBL" id="ASYZ01000058">
    <property type="protein sequence ID" value="EPR86355.1"/>
    <property type="molecule type" value="Genomic_DNA"/>
</dbReference>
<reference evidence="2 3" key="1">
    <citation type="submission" date="2013-05" db="EMBL/GenBank/DDBJ databases">
        <title>Genome assembly of Acinetobacter junii MTCC 11364.</title>
        <authorList>
            <person name="Khatri I."/>
            <person name="Singh N.K."/>
            <person name="Subramanian S."/>
            <person name="Mayilraj S."/>
        </authorList>
    </citation>
    <scope>NUCLEOTIDE SEQUENCE [LARGE SCALE GENOMIC DNA]</scope>
    <source>
        <strain evidence="2 3">MTCC 11364</strain>
    </source>
</reference>
<evidence type="ECO:0000313" key="3">
    <source>
        <dbReference type="Proteomes" id="UP000018420"/>
    </source>
</evidence>
<feature type="transmembrane region" description="Helical" evidence="1">
    <location>
        <begin position="6"/>
        <end position="23"/>
    </location>
</feature>
<sequence>MNKILRLSVFFILLAAFISFHWIKFKSDKFIFNSFVDGGDLVFSIFENEEYVFGYEVNSLEVLDKGHEYKAIYEVKNLNKELNQIKILNFKEKNILPNHAYYLSFSYSGGKGEPGVVLKSINFCIKNKKVINSGDMDNDSFISDCHK</sequence>
<keyword evidence="1" id="KW-0472">Membrane</keyword>
<keyword evidence="1" id="KW-0812">Transmembrane</keyword>
<evidence type="ECO:0000313" key="2">
    <source>
        <dbReference type="EMBL" id="EPR86355.1"/>
    </source>
</evidence>
<proteinExistence type="predicted"/>
<comment type="caution">
    <text evidence="2">The sequence shown here is derived from an EMBL/GenBank/DDBJ whole genome shotgun (WGS) entry which is preliminary data.</text>
</comment>
<gene>
    <name evidence="2" type="ORF">L292_2626</name>
</gene>
<dbReference type="PATRIC" id="fig|1330047.3.peg.1231"/>